<organism evidence="2 3">
    <name type="scientific">Hymenobacter arizonensis</name>
    <name type="common">Siccationidurans arizonensis</name>
    <dbReference type="NCBI Taxonomy" id="1227077"/>
    <lineage>
        <taxon>Bacteria</taxon>
        <taxon>Pseudomonadati</taxon>
        <taxon>Bacteroidota</taxon>
        <taxon>Cytophagia</taxon>
        <taxon>Cytophagales</taxon>
        <taxon>Hymenobacteraceae</taxon>
        <taxon>Hymenobacter</taxon>
    </lineage>
</organism>
<feature type="region of interest" description="Disordered" evidence="1">
    <location>
        <begin position="71"/>
        <end position="90"/>
    </location>
</feature>
<evidence type="ECO:0000256" key="1">
    <source>
        <dbReference type="SAM" id="MobiDB-lite"/>
    </source>
</evidence>
<sequence length="120" mass="13809">MDSIRIEKLGDINRTYAHLEVFQAAATSPFLKISITEEKTLCFTLFSLVEEVTLTQGEWERSWSSRRTLCPKSLPTKRPLSNGPGNKSQKMTEAMGNKLVYFRTFWLNMNYLRVEGVTRA</sequence>
<evidence type="ECO:0000313" key="2">
    <source>
        <dbReference type="EMBL" id="SFQ82425.1"/>
    </source>
</evidence>
<dbReference type="AlphaFoldDB" id="A0A1I6BND0"/>
<name>A0A1I6BND0_HYMAR</name>
<reference evidence="3" key="1">
    <citation type="submission" date="2016-10" db="EMBL/GenBank/DDBJ databases">
        <authorList>
            <person name="Varghese N."/>
            <person name="Submissions S."/>
        </authorList>
    </citation>
    <scope>NUCLEOTIDE SEQUENCE [LARGE SCALE GENOMIC DNA]</scope>
    <source>
        <strain evidence="3">OR362-8,ATCC BAA-1266,JCM 13504</strain>
    </source>
</reference>
<dbReference type="EMBL" id="FOXS01000010">
    <property type="protein sequence ID" value="SFQ82425.1"/>
    <property type="molecule type" value="Genomic_DNA"/>
</dbReference>
<gene>
    <name evidence="2" type="ORF">SAMN04515668_4809</name>
</gene>
<dbReference type="STRING" id="1227077.SAMN04515668_4809"/>
<protein>
    <submittedName>
        <fullName evidence="2">Uncharacterized protein</fullName>
    </submittedName>
</protein>
<accession>A0A1I6BND0</accession>
<keyword evidence="3" id="KW-1185">Reference proteome</keyword>
<proteinExistence type="predicted"/>
<dbReference type="Proteomes" id="UP000199029">
    <property type="component" value="Unassembled WGS sequence"/>
</dbReference>
<evidence type="ECO:0000313" key="3">
    <source>
        <dbReference type="Proteomes" id="UP000199029"/>
    </source>
</evidence>